<dbReference type="EMBL" id="JBHRSB010000004">
    <property type="protein sequence ID" value="MFC3001498.1"/>
    <property type="molecule type" value="Genomic_DNA"/>
</dbReference>
<dbReference type="InterPro" id="IPR007395">
    <property type="entry name" value="Zn_peptidase_2"/>
</dbReference>
<comment type="caution">
    <text evidence="2">The sequence shown here is derived from an EMBL/GenBank/DDBJ whole genome shotgun (WGS) entry which is preliminary data.</text>
</comment>
<dbReference type="Proteomes" id="UP001595420">
    <property type="component" value="Unassembled WGS sequence"/>
</dbReference>
<name>A0ABV7BY71_9PROT</name>
<keyword evidence="1" id="KW-0472">Membrane</keyword>
<proteinExistence type="predicted"/>
<keyword evidence="3" id="KW-1185">Reference proteome</keyword>
<dbReference type="PANTHER" id="PTHR36434">
    <property type="entry name" value="MEMBRANE PROTEASE YUGP-RELATED"/>
    <property type="match status" value="1"/>
</dbReference>
<organism evidence="2 3">
    <name type="scientific">Falsiroseomonas tokyonensis</name>
    <dbReference type="NCBI Taxonomy" id="430521"/>
    <lineage>
        <taxon>Bacteria</taxon>
        <taxon>Pseudomonadati</taxon>
        <taxon>Pseudomonadota</taxon>
        <taxon>Alphaproteobacteria</taxon>
        <taxon>Acetobacterales</taxon>
        <taxon>Roseomonadaceae</taxon>
        <taxon>Falsiroseomonas</taxon>
    </lineage>
</organism>
<accession>A0ABV7BY71</accession>
<dbReference type="RefSeq" id="WP_216837554.1">
    <property type="nucleotide sequence ID" value="NZ_JAFNJS010000004.1"/>
</dbReference>
<keyword evidence="1" id="KW-0812">Transmembrane</keyword>
<gene>
    <name evidence="2" type="ORF">ACFOD3_16445</name>
</gene>
<reference evidence="3" key="1">
    <citation type="journal article" date="2019" name="Int. J. Syst. Evol. Microbiol.">
        <title>The Global Catalogue of Microorganisms (GCM) 10K type strain sequencing project: providing services to taxonomists for standard genome sequencing and annotation.</title>
        <authorList>
            <consortium name="The Broad Institute Genomics Platform"/>
            <consortium name="The Broad Institute Genome Sequencing Center for Infectious Disease"/>
            <person name="Wu L."/>
            <person name="Ma J."/>
        </authorList>
    </citation>
    <scope>NUCLEOTIDE SEQUENCE [LARGE SCALE GENOMIC DNA]</scope>
    <source>
        <strain evidence="3">CGMCC 1.16855</strain>
    </source>
</reference>
<dbReference type="Pfam" id="PF04298">
    <property type="entry name" value="Zn_peptidase_2"/>
    <property type="match status" value="1"/>
</dbReference>
<feature type="transmembrane region" description="Helical" evidence="1">
    <location>
        <begin position="201"/>
        <end position="221"/>
    </location>
</feature>
<protein>
    <submittedName>
        <fullName evidence="2">Zinc metallopeptidase</fullName>
    </submittedName>
</protein>
<keyword evidence="1" id="KW-1133">Transmembrane helix</keyword>
<evidence type="ECO:0000313" key="2">
    <source>
        <dbReference type="EMBL" id="MFC3001498.1"/>
    </source>
</evidence>
<dbReference type="PANTHER" id="PTHR36434:SF1">
    <property type="entry name" value="MEMBRANE PROTEASE YUGP-RELATED"/>
    <property type="match status" value="1"/>
</dbReference>
<feature type="transmembrane region" description="Helical" evidence="1">
    <location>
        <begin position="145"/>
        <end position="164"/>
    </location>
</feature>
<evidence type="ECO:0000256" key="1">
    <source>
        <dbReference type="SAM" id="Phobius"/>
    </source>
</evidence>
<sequence>MVLLGILGFLLLLALIFGPQLWVQHVLAQAQAERPDLAGTGAELARHLLDEADLRQVKVEETDQGDHYDPEAGVVRLTAPHFHGRSIAAVAVATHEVAHAVQHARGEPGFRRRVALIRLITPLDRIAQLVLVSMPLVFAAVRSPALLMVQLALVVVLFAGRLAVHAVTLPVELDASFRKALPVLEQGGYLKPADLPQARRVLRAAALTYVAAGLITLINALRWFRP</sequence>
<evidence type="ECO:0000313" key="3">
    <source>
        <dbReference type="Proteomes" id="UP001595420"/>
    </source>
</evidence>